<dbReference type="Gene3D" id="1.10.1660.10">
    <property type="match status" value="1"/>
</dbReference>
<dbReference type="CDD" id="cd04762">
    <property type="entry name" value="HTH_MerR-trunc"/>
    <property type="match status" value="1"/>
</dbReference>
<dbReference type="RefSeq" id="WP_273249931.1">
    <property type="nucleotide sequence ID" value="NZ_JBBWYZ010000017.1"/>
</dbReference>
<dbReference type="Pfam" id="PF00376">
    <property type="entry name" value="MerR"/>
    <property type="match status" value="1"/>
</dbReference>
<dbReference type="PROSITE" id="PS50937">
    <property type="entry name" value="HTH_MERR_2"/>
    <property type="match status" value="1"/>
</dbReference>
<evidence type="ECO:0000256" key="4">
    <source>
        <dbReference type="PROSITE-ProRule" id="PRU10137"/>
    </source>
</evidence>
<dbReference type="NCBIfam" id="NF033518">
    <property type="entry name" value="transpos_IS607"/>
    <property type="match status" value="1"/>
</dbReference>
<accession>A0ABU9EPP0</accession>
<dbReference type="EMBL" id="JBBWYZ010000017">
    <property type="protein sequence ID" value="MEK9513903.1"/>
    <property type="molecule type" value="Genomic_DNA"/>
</dbReference>
<feature type="domain" description="HTH merR-type" evidence="5">
    <location>
        <begin position="4"/>
        <end position="43"/>
    </location>
</feature>
<dbReference type="InterPro" id="IPR036162">
    <property type="entry name" value="Resolvase-like_N_sf"/>
</dbReference>
<evidence type="ECO:0000256" key="2">
    <source>
        <dbReference type="ARBA" id="ARBA00023125"/>
    </source>
</evidence>
<reference evidence="6 7" key="1">
    <citation type="journal article" date="2024" name="Front. Microbiol.">
        <title>Transcriptomic insights into the dominance of two phototrophs throughout the water column of a tropical hypersaline-alkaline crater lake (Dziani Dzaha, Mayotte).</title>
        <authorList>
            <person name="Duperron S."/>
            <person name="Halary S."/>
            <person name="Bouly J.-P."/>
            <person name="Roussel T."/>
            <person name="Hugoni M."/>
            <person name="Bruto M."/>
            <person name="Oger P."/>
            <person name="Duval C."/>
            <person name="Woo A."/>
            <person name="Jezequiel D."/>
            <person name="Ader M."/>
            <person name="Leboulanger C."/>
            <person name="Agogue H."/>
            <person name="Grossi V."/>
            <person name="Trousselier M."/>
            <person name="Bernard C."/>
        </authorList>
    </citation>
    <scope>NUCLEOTIDE SEQUENCE [LARGE SCALE GENOMIC DNA]</scope>
    <source>
        <strain evidence="6 7">PMC 851.14</strain>
    </source>
</reference>
<keyword evidence="3" id="KW-0233">DNA recombination</keyword>
<dbReference type="SMART" id="SM00857">
    <property type="entry name" value="Resolvase"/>
    <property type="match status" value="1"/>
</dbReference>
<dbReference type="InterPro" id="IPR009061">
    <property type="entry name" value="DNA-bd_dom_put_sf"/>
</dbReference>
<dbReference type="PANTHER" id="PTHR36172:SF1">
    <property type="entry name" value="RESOLVASE-RELATED"/>
    <property type="match status" value="1"/>
</dbReference>
<dbReference type="InterPro" id="IPR051491">
    <property type="entry name" value="Recombinase/Transposase-rel"/>
</dbReference>
<sequence length="201" mass="22398">MARYVKPKEAAKILGVHERTLRRWDDNGSIDTIRTPAGQRRYNVESYTAKSGSDKRKVVIYARVSSHAQQSDLNRQVAALSNLYPEAEVVSEIGGGLNFKGKKMLALLGHHLSGDVGMVVVAHPDRLAIWGFDLFGWLCEQNSCSLMVLNQTSLSPEPEMVEDILALLHCFSSRLYGRSKYKTQVKEDPDLPQPRAKSSLA</sequence>
<protein>
    <submittedName>
        <fullName evidence="6">IS607 family transposase</fullName>
    </submittedName>
</protein>
<feature type="active site" description="O-(5'-phospho-DNA)-serine intermediate" evidence="4">
    <location>
        <position position="65"/>
    </location>
</feature>
<evidence type="ECO:0000256" key="3">
    <source>
        <dbReference type="ARBA" id="ARBA00023172"/>
    </source>
</evidence>
<dbReference type="InterPro" id="IPR048046">
    <property type="entry name" value="Transpos_IS607"/>
</dbReference>
<evidence type="ECO:0000256" key="1">
    <source>
        <dbReference type="ARBA" id="ARBA00022908"/>
    </source>
</evidence>
<evidence type="ECO:0000313" key="6">
    <source>
        <dbReference type="EMBL" id="MEK9513903.1"/>
    </source>
</evidence>
<dbReference type="Gene3D" id="1.10.287.2170">
    <property type="match status" value="1"/>
</dbReference>
<name>A0ABU9EPP0_LIMFS</name>
<dbReference type="SUPFAM" id="SSF53041">
    <property type="entry name" value="Resolvase-like"/>
    <property type="match status" value="1"/>
</dbReference>
<evidence type="ECO:0000259" key="5">
    <source>
        <dbReference type="PROSITE" id="PS50937"/>
    </source>
</evidence>
<dbReference type="PROSITE" id="PS00397">
    <property type="entry name" value="RECOMBINASES_1"/>
    <property type="match status" value="1"/>
</dbReference>
<organism evidence="6 7">
    <name type="scientific">Limnospira fusiformis PMC 851.14</name>
    <dbReference type="NCBI Taxonomy" id="2219512"/>
    <lineage>
        <taxon>Bacteria</taxon>
        <taxon>Bacillati</taxon>
        <taxon>Cyanobacteriota</taxon>
        <taxon>Cyanophyceae</taxon>
        <taxon>Oscillatoriophycideae</taxon>
        <taxon>Oscillatoriales</taxon>
        <taxon>Sirenicapillariaceae</taxon>
        <taxon>Limnospira</taxon>
    </lineage>
</organism>
<dbReference type="InterPro" id="IPR006118">
    <property type="entry name" value="Recombinase_CS"/>
</dbReference>
<dbReference type="Pfam" id="PF00239">
    <property type="entry name" value="Resolvase"/>
    <property type="match status" value="1"/>
</dbReference>
<keyword evidence="1" id="KW-0229">DNA integration</keyword>
<dbReference type="Proteomes" id="UP001387447">
    <property type="component" value="Unassembled WGS sequence"/>
</dbReference>
<dbReference type="SUPFAM" id="SSF46955">
    <property type="entry name" value="Putative DNA-binding domain"/>
    <property type="match status" value="1"/>
</dbReference>
<keyword evidence="2" id="KW-0238">DNA-binding</keyword>
<dbReference type="Gene3D" id="3.40.50.1390">
    <property type="entry name" value="Resolvase, N-terminal catalytic domain"/>
    <property type="match status" value="1"/>
</dbReference>
<dbReference type="InterPro" id="IPR006119">
    <property type="entry name" value="Resolv_N"/>
</dbReference>
<dbReference type="InterPro" id="IPR000551">
    <property type="entry name" value="MerR-type_HTH_dom"/>
</dbReference>
<gene>
    <name evidence="6" type="ORF">AAEJ74_20075</name>
</gene>
<keyword evidence="7" id="KW-1185">Reference proteome</keyword>
<evidence type="ECO:0000313" key="7">
    <source>
        <dbReference type="Proteomes" id="UP001387447"/>
    </source>
</evidence>
<dbReference type="PANTHER" id="PTHR36172">
    <property type="match status" value="1"/>
</dbReference>
<comment type="caution">
    <text evidence="6">The sequence shown here is derived from an EMBL/GenBank/DDBJ whole genome shotgun (WGS) entry which is preliminary data.</text>
</comment>
<proteinExistence type="predicted"/>